<accession>A0A1F8EZP7</accession>
<sequence>MVSNKVFFLFLMASLALTSFLGGYILVGHEVKANAKQKTGTLLDRFEERVVDSTKEISTQQRPSLPEITTRMFLNLSPNISIYAISPDNKKIAYFIPPKKGREGGVFVSNLDGSNQKSVFKTRVVNLSISWTKEDEVIIEIDQLKKPVILKRSND</sequence>
<protein>
    <submittedName>
        <fullName evidence="2">Uncharacterized protein</fullName>
    </submittedName>
</protein>
<reference evidence="2 3" key="1">
    <citation type="journal article" date="2016" name="Nat. Commun.">
        <title>Thousands of microbial genomes shed light on interconnected biogeochemical processes in an aquifer system.</title>
        <authorList>
            <person name="Anantharaman K."/>
            <person name="Brown C.T."/>
            <person name="Hug L.A."/>
            <person name="Sharon I."/>
            <person name="Castelle C.J."/>
            <person name="Probst A.J."/>
            <person name="Thomas B.C."/>
            <person name="Singh A."/>
            <person name="Wilkins M.J."/>
            <person name="Karaoz U."/>
            <person name="Brodie E.L."/>
            <person name="Williams K.H."/>
            <person name="Hubbard S.S."/>
            <person name="Banfield J.F."/>
        </authorList>
    </citation>
    <scope>NUCLEOTIDE SEQUENCE [LARGE SCALE GENOMIC DNA]</scope>
</reference>
<feature type="transmembrane region" description="Helical" evidence="1">
    <location>
        <begin position="6"/>
        <end position="27"/>
    </location>
</feature>
<evidence type="ECO:0000313" key="2">
    <source>
        <dbReference type="EMBL" id="OGN06344.1"/>
    </source>
</evidence>
<dbReference type="AlphaFoldDB" id="A0A1F8EZP7"/>
<comment type="caution">
    <text evidence="2">The sequence shown here is derived from an EMBL/GenBank/DDBJ whole genome shotgun (WGS) entry which is preliminary data.</text>
</comment>
<keyword evidence="1" id="KW-0812">Transmembrane</keyword>
<gene>
    <name evidence="2" type="ORF">A3B86_04525</name>
</gene>
<keyword evidence="1" id="KW-0472">Membrane</keyword>
<dbReference type="EMBL" id="MGJN01000020">
    <property type="protein sequence ID" value="OGN06344.1"/>
    <property type="molecule type" value="Genomic_DNA"/>
</dbReference>
<proteinExistence type="predicted"/>
<dbReference type="Proteomes" id="UP000176834">
    <property type="component" value="Unassembled WGS sequence"/>
</dbReference>
<evidence type="ECO:0000256" key="1">
    <source>
        <dbReference type="SAM" id="Phobius"/>
    </source>
</evidence>
<organism evidence="2 3">
    <name type="scientific">Candidatus Yanofskybacteria bacterium RIFCSPHIGHO2_02_FULL_38_22b</name>
    <dbReference type="NCBI Taxonomy" id="1802673"/>
    <lineage>
        <taxon>Bacteria</taxon>
        <taxon>Candidatus Yanofskyibacteriota</taxon>
    </lineage>
</organism>
<name>A0A1F8EZP7_9BACT</name>
<keyword evidence="1" id="KW-1133">Transmembrane helix</keyword>
<evidence type="ECO:0000313" key="3">
    <source>
        <dbReference type="Proteomes" id="UP000176834"/>
    </source>
</evidence>